<evidence type="ECO:0000313" key="2">
    <source>
        <dbReference type="EMBL" id="SMY19165.1"/>
    </source>
</evidence>
<evidence type="ECO:0000256" key="1">
    <source>
        <dbReference type="SAM" id="MobiDB-lite"/>
    </source>
</evidence>
<feature type="compositionally biased region" description="Basic and acidic residues" evidence="1">
    <location>
        <begin position="46"/>
        <end position="55"/>
    </location>
</feature>
<organism evidence="2 3">
    <name type="scientific">Zymoseptoria tritici ST99CH_1A5</name>
    <dbReference type="NCBI Taxonomy" id="1276529"/>
    <lineage>
        <taxon>Eukaryota</taxon>
        <taxon>Fungi</taxon>
        <taxon>Dikarya</taxon>
        <taxon>Ascomycota</taxon>
        <taxon>Pezizomycotina</taxon>
        <taxon>Dothideomycetes</taxon>
        <taxon>Dothideomycetidae</taxon>
        <taxon>Mycosphaerellales</taxon>
        <taxon>Mycosphaerellaceae</taxon>
        <taxon>Zymoseptoria</taxon>
    </lineage>
</organism>
<evidence type="ECO:0000313" key="3">
    <source>
        <dbReference type="Proteomes" id="UP000215453"/>
    </source>
</evidence>
<dbReference type="Proteomes" id="UP000215453">
    <property type="component" value="Chromosome 1"/>
</dbReference>
<protein>
    <submittedName>
        <fullName evidence="2">Uncharacterized protein</fullName>
    </submittedName>
</protein>
<feature type="compositionally biased region" description="Low complexity" evidence="1">
    <location>
        <begin position="120"/>
        <end position="136"/>
    </location>
</feature>
<feature type="region of interest" description="Disordered" evidence="1">
    <location>
        <begin position="30"/>
        <end position="81"/>
    </location>
</feature>
<dbReference type="EMBL" id="LT882676">
    <property type="protein sequence ID" value="SMY19165.1"/>
    <property type="molecule type" value="Genomic_DNA"/>
</dbReference>
<dbReference type="AlphaFoldDB" id="A0A1Y6L4B5"/>
<feature type="compositionally biased region" description="Polar residues" evidence="1">
    <location>
        <begin position="104"/>
        <end position="119"/>
    </location>
</feature>
<feature type="region of interest" description="Disordered" evidence="1">
    <location>
        <begin position="101"/>
        <end position="137"/>
    </location>
</feature>
<sequence>MIPGRAKNHVELAELPDDELLDEEIALVSGALPSDAEIPLPEQYDDFIRDEDPNKPRRRPKAPGDSKKSPELNSADGDAPEVIDVDALPALPKHNRIAVLSGHPQANGSKSTANKSQGGKSTASNTTASNTTASKSATRDVMAGSLFQSNLMSTFTKTGSNSSGAIPMLPPFNYTDTALIPHNMEKQAFKTNKRFAEVVAHIPNAFATPSITLEDKKKLLLALNEEWKHLLKDKKDGISIETHLARVKPMYLTRVVSMIWRAMRCEEGF</sequence>
<accession>A0A1Y6L4B5</accession>
<name>A0A1Y6L4B5_ZYMTR</name>
<reference evidence="2 3" key="1">
    <citation type="submission" date="2016-10" db="EMBL/GenBank/DDBJ databases">
        <authorList>
            <person name="Varghese N."/>
        </authorList>
    </citation>
    <scope>NUCLEOTIDE SEQUENCE [LARGE SCALE GENOMIC DNA]</scope>
</reference>
<gene>
    <name evidence="2" type="ORF">ZT1A5_G600</name>
</gene>
<proteinExistence type="predicted"/>